<dbReference type="Proteomes" id="UP001595539">
    <property type="component" value="Unassembled WGS sequence"/>
</dbReference>
<dbReference type="GO" id="GO:0016787">
    <property type="term" value="F:hydrolase activity"/>
    <property type="evidence" value="ECO:0007669"/>
    <property type="project" value="UniProtKB-KW"/>
</dbReference>
<name>A0ABV7U2Q7_9RHOB</name>
<keyword evidence="2" id="KW-1185">Reference proteome</keyword>
<reference evidence="2" key="1">
    <citation type="journal article" date="2019" name="Int. J. Syst. Evol. Microbiol.">
        <title>The Global Catalogue of Microorganisms (GCM) 10K type strain sequencing project: providing services to taxonomists for standard genome sequencing and annotation.</title>
        <authorList>
            <consortium name="The Broad Institute Genomics Platform"/>
            <consortium name="The Broad Institute Genome Sequencing Center for Infectious Disease"/>
            <person name="Wu L."/>
            <person name="Ma J."/>
        </authorList>
    </citation>
    <scope>NUCLEOTIDE SEQUENCE [LARGE SCALE GENOMIC DNA]</scope>
    <source>
        <strain evidence="2">KCTC 42473</strain>
    </source>
</reference>
<dbReference type="RefSeq" id="WP_377760903.1">
    <property type="nucleotide sequence ID" value="NZ_JBHRXY010000004.1"/>
</dbReference>
<gene>
    <name evidence="1" type="ORF">ACFOM8_07830</name>
</gene>
<accession>A0ABV7U2Q7</accession>
<proteinExistence type="predicted"/>
<organism evidence="1 2">
    <name type="scientific">Paracoccus angustae</name>
    <dbReference type="NCBI Taxonomy" id="1671480"/>
    <lineage>
        <taxon>Bacteria</taxon>
        <taxon>Pseudomonadati</taxon>
        <taxon>Pseudomonadota</taxon>
        <taxon>Alphaproteobacteria</taxon>
        <taxon>Rhodobacterales</taxon>
        <taxon>Paracoccaceae</taxon>
        <taxon>Paracoccus</taxon>
    </lineage>
</organism>
<dbReference type="CDD" id="cd00586">
    <property type="entry name" value="4HBT"/>
    <property type="match status" value="1"/>
</dbReference>
<dbReference type="Gene3D" id="3.10.129.10">
    <property type="entry name" value="Hotdog Thioesterase"/>
    <property type="match status" value="1"/>
</dbReference>
<evidence type="ECO:0000313" key="1">
    <source>
        <dbReference type="EMBL" id="MFC3629353.1"/>
    </source>
</evidence>
<dbReference type="EC" id="3.1.2.-" evidence="1"/>
<sequence>MTFRQTRIVEFQHCDPAGIVFYPRYFEMVSSVVERFFADELAHGFHRMHVMRRIGVPTARIAVDFHAPSRLEDRLDFALAITRIGTSSVNYRLACTGPDPRFTATGTLVHFDFNTGRSAPWTDDLRAGLARHLETEPA</sequence>
<dbReference type="EMBL" id="JBHRXY010000004">
    <property type="protein sequence ID" value="MFC3629353.1"/>
    <property type="molecule type" value="Genomic_DNA"/>
</dbReference>
<evidence type="ECO:0000313" key="2">
    <source>
        <dbReference type="Proteomes" id="UP001595539"/>
    </source>
</evidence>
<comment type="caution">
    <text evidence="1">The sequence shown here is derived from an EMBL/GenBank/DDBJ whole genome shotgun (WGS) entry which is preliminary data.</text>
</comment>
<keyword evidence="1" id="KW-0378">Hydrolase</keyword>
<protein>
    <submittedName>
        <fullName evidence="1">Acyl-CoA thioesterase</fullName>
        <ecNumber evidence="1">3.1.2.-</ecNumber>
    </submittedName>
</protein>
<dbReference type="InterPro" id="IPR029069">
    <property type="entry name" value="HotDog_dom_sf"/>
</dbReference>
<dbReference type="Pfam" id="PF13279">
    <property type="entry name" value="4HBT_2"/>
    <property type="match status" value="1"/>
</dbReference>
<dbReference type="SUPFAM" id="SSF54637">
    <property type="entry name" value="Thioesterase/thiol ester dehydrase-isomerase"/>
    <property type="match status" value="1"/>
</dbReference>